<dbReference type="RefSeq" id="XP_037878920.1">
    <property type="nucleotide sequence ID" value="XM_038023066.1"/>
</dbReference>
<dbReference type="OrthoDB" id="348829at2759"/>
<reference evidence="4" key="1">
    <citation type="submission" date="2013-10" db="EMBL/GenBank/DDBJ databases">
        <title>Genomic analysis of the causative agents of coccidiosis in chickens.</title>
        <authorList>
            <person name="Reid A.J."/>
            <person name="Blake D."/>
            <person name="Billington K."/>
            <person name="Browne H."/>
            <person name="Dunn M."/>
            <person name="Hung S."/>
            <person name="Kawahara F."/>
            <person name="Miranda-Saavedra D."/>
            <person name="Mourier T."/>
            <person name="Nagra H."/>
            <person name="Otto T.D."/>
            <person name="Rawlings N."/>
            <person name="Sanchez A."/>
            <person name="Sanders M."/>
            <person name="Subramaniam C."/>
            <person name="Tay Y."/>
            <person name="Dear P."/>
            <person name="Doerig C."/>
            <person name="Gruber A."/>
            <person name="Parkinson J."/>
            <person name="Shirley M."/>
            <person name="Wan K.L."/>
            <person name="Berriman M."/>
            <person name="Tomley F."/>
            <person name="Pain A."/>
        </authorList>
    </citation>
    <scope>NUCLEOTIDE SEQUENCE [LARGE SCALE GENOMIC DNA]</scope>
    <source>
        <strain evidence="4">Houghton</strain>
    </source>
</reference>
<feature type="region of interest" description="Disordered" evidence="2">
    <location>
        <begin position="192"/>
        <end position="228"/>
    </location>
</feature>
<evidence type="ECO:0000256" key="3">
    <source>
        <dbReference type="SAM" id="SignalP"/>
    </source>
</evidence>
<accession>U6KK32</accession>
<evidence type="ECO:0000313" key="5">
    <source>
        <dbReference type="Proteomes" id="UP000030744"/>
    </source>
</evidence>
<feature type="chain" id="PRO_5004673031" evidence="3">
    <location>
        <begin position="20"/>
        <end position="658"/>
    </location>
</feature>
<proteinExistence type="predicted"/>
<gene>
    <name evidence="4" type="ORF">EMH_0092290</name>
</gene>
<feature type="compositionally biased region" description="Low complexity" evidence="2">
    <location>
        <begin position="617"/>
        <end position="638"/>
    </location>
</feature>
<dbReference type="GeneID" id="60404568"/>
<feature type="coiled-coil region" evidence="1">
    <location>
        <begin position="399"/>
        <end position="429"/>
    </location>
</feature>
<feature type="signal peptide" evidence="3">
    <location>
        <begin position="1"/>
        <end position="19"/>
    </location>
</feature>
<feature type="region of interest" description="Disordered" evidence="2">
    <location>
        <begin position="94"/>
        <end position="158"/>
    </location>
</feature>
<evidence type="ECO:0000256" key="1">
    <source>
        <dbReference type="SAM" id="Coils"/>
    </source>
</evidence>
<dbReference type="AlphaFoldDB" id="U6KK32"/>
<dbReference type="Proteomes" id="UP000030744">
    <property type="component" value="Unassembled WGS sequence"/>
</dbReference>
<keyword evidence="3" id="KW-0732">Signal</keyword>
<feature type="region of interest" description="Disordered" evidence="2">
    <location>
        <begin position="617"/>
        <end position="658"/>
    </location>
</feature>
<keyword evidence="5" id="KW-1185">Reference proteome</keyword>
<feature type="region of interest" description="Disordered" evidence="2">
    <location>
        <begin position="28"/>
        <end position="48"/>
    </location>
</feature>
<organism evidence="4 5">
    <name type="scientific">Eimeria mitis</name>
    <dbReference type="NCBI Taxonomy" id="44415"/>
    <lineage>
        <taxon>Eukaryota</taxon>
        <taxon>Sar</taxon>
        <taxon>Alveolata</taxon>
        <taxon>Apicomplexa</taxon>
        <taxon>Conoidasida</taxon>
        <taxon>Coccidia</taxon>
        <taxon>Eucoccidiorida</taxon>
        <taxon>Eimeriorina</taxon>
        <taxon>Eimeriidae</taxon>
        <taxon>Eimeria</taxon>
    </lineage>
</organism>
<dbReference type="EMBL" id="HG736433">
    <property type="protein sequence ID" value="CDJ36632.1"/>
    <property type="molecule type" value="Genomic_DNA"/>
</dbReference>
<evidence type="ECO:0000313" key="4">
    <source>
        <dbReference type="EMBL" id="CDJ36632.1"/>
    </source>
</evidence>
<reference evidence="4" key="2">
    <citation type="submission" date="2013-10" db="EMBL/GenBank/DDBJ databases">
        <authorList>
            <person name="Aslett M."/>
        </authorList>
    </citation>
    <scope>NUCLEOTIDE SEQUENCE [LARGE SCALE GENOMIC DNA]</scope>
    <source>
        <strain evidence="4">Houghton</strain>
    </source>
</reference>
<evidence type="ECO:0000256" key="2">
    <source>
        <dbReference type="SAM" id="MobiDB-lite"/>
    </source>
</evidence>
<name>U6KK32_9EIME</name>
<feature type="compositionally biased region" description="Low complexity" evidence="2">
    <location>
        <begin position="200"/>
        <end position="224"/>
    </location>
</feature>
<feature type="compositionally biased region" description="Low complexity" evidence="2">
    <location>
        <begin position="94"/>
        <end position="108"/>
    </location>
</feature>
<keyword evidence="1" id="KW-0175">Coiled coil</keyword>
<protein>
    <submittedName>
        <fullName evidence="4">Uncharacterized protein</fullName>
    </submittedName>
</protein>
<dbReference type="VEuPathDB" id="ToxoDB:EMH_0092290"/>
<sequence length="658" mass="68807">MTLFLLPFLLLFLLLPLLARLQHQKGRKKQLHQGEVLQRRHPSCQDSGREVFAEAVESPSSLPHGSDAGQLFSAASDAPCGSLVPTGAAALARPTPTAAEAGRAAAEGFASPPGEQDPVNSPSCIKLGPRTLGSVGSVKQQQRGKGPAAGSNEADSPTAAAITATENPLGTAVQHLCGSVGSALATAVPAAGAYSKGDPSNSSRATSGTAAAAAQQQNSHRSANPFKAPVAGDTYQLLPFETPQPGPHPDTTHFDASSTTAATVATATPAMPDSAATGAKCVTATAAEAAGDSAIPGPSAASLLNVPAIRSYAASVFADRAAVLQEVELLQQDMRSAASAFRSAADELLSAAAETREALSALLDEQQELTAVHTRAFAAVATAAPAPPIAYSRFAPQQLRALAAEQEAAMEELQQLEQQQRALTKEQRQAWTKHCRQQLQLLCTCLRGRLRLRQYHEQGLACSGKAQRVNAALLQLRRLYACPDAFAAAARETVRRLVFAASFRKAAETARAVLQRMQQQEQQQRLHFLESAAVSLPAAVFWPLLQVAPQEAHVTLPETEEPLTSIIGPAALAATIEEAQQQKQGVEQDQQQRQQQEDRMLLRALLRSELARTAAAAATAATAATPKTGTAAAAPSAPNKRASTSGSIGGPSNHPVLR</sequence>